<gene>
    <name evidence="2" type="ORF">B0T14DRAFT_572114</name>
</gene>
<keyword evidence="3" id="KW-1185">Reference proteome</keyword>
<evidence type="ECO:0000313" key="3">
    <source>
        <dbReference type="Proteomes" id="UP001175000"/>
    </source>
</evidence>
<organism evidence="2 3">
    <name type="scientific">Immersiella caudata</name>
    <dbReference type="NCBI Taxonomy" id="314043"/>
    <lineage>
        <taxon>Eukaryota</taxon>
        <taxon>Fungi</taxon>
        <taxon>Dikarya</taxon>
        <taxon>Ascomycota</taxon>
        <taxon>Pezizomycotina</taxon>
        <taxon>Sordariomycetes</taxon>
        <taxon>Sordariomycetidae</taxon>
        <taxon>Sordariales</taxon>
        <taxon>Lasiosphaeriaceae</taxon>
        <taxon>Immersiella</taxon>
    </lineage>
</organism>
<evidence type="ECO:0000256" key="1">
    <source>
        <dbReference type="SAM" id="MobiDB-lite"/>
    </source>
</evidence>
<protein>
    <submittedName>
        <fullName evidence="2">Uncharacterized protein</fullName>
    </submittedName>
</protein>
<evidence type="ECO:0000313" key="2">
    <source>
        <dbReference type="EMBL" id="KAK0609418.1"/>
    </source>
</evidence>
<dbReference type="EMBL" id="JAULSU010000008">
    <property type="protein sequence ID" value="KAK0609418.1"/>
    <property type="molecule type" value="Genomic_DNA"/>
</dbReference>
<reference evidence="2" key="1">
    <citation type="submission" date="2023-06" db="EMBL/GenBank/DDBJ databases">
        <title>Genome-scale phylogeny and comparative genomics of the fungal order Sordariales.</title>
        <authorList>
            <consortium name="Lawrence Berkeley National Laboratory"/>
            <person name="Hensen N."/>
            <person name="Bonometti L."/>
            <person name="Westerberg I."/>
            <person name="Brannstrom I.O."/>
            <person name="Guillou S."/>
            <person name="Cros-Aarteil S."/>
            <person name="Calhoun S."/>
            <person name="Haridas S."/>
            <person name="Kuo A."/>
            <person name="Mondo S."/>
            <person name="Pangilinan J."/>
            <person name="Riley R."/>
            <person name="Labutti K."/>
            <person name="Andreopoulos B."/>
            <person name="Lipzen A."/>
            <person name="Chen C."/>
            <person name="Yanf M."/>
            <person name="Daum C."/>
            <person name="Ng V."/>
            <person name="Clum A."/>
            <person name="Steindorff A."/>
            <person name="Ohm R."/>
            <person name="Martin F."/>
            <person name="Silar P."/>
            <person name="Natvig D."/>
            <person name="Lalanne C."/>
            <person name="Gautier V."/>
            <person name="Ament-Velasquez S.L."/>
            <person name="Kruys A."/>
            <person name="Hutchinson M.I."/>
            <person name="Powell A.J."/>
            <person name="Barry K."/>
            <person name="Miller A.N."/>
            <person name="Grigoriev I.V."/>
            <person name="Debuchy R."/>
            <person name="Gladieux P."/>
            <person name="Thoren M.H."/>
            <person name="Johannesson H."/>
        </authorList>
    </citation>
    <scope>NUCLEOTIDE SEQUENCE</scope>
    <source>
        <strain evidence="2">CBS 606.72</strain>
    </source>
</reference>
<dbReference type="AlphaFoldDB" id="A0AA39WA36"/>
<dbReference type="Proteomes" id="UP001175000">
    <property type="component" value="Unassembled WGS sequence"/>
</dbReference>
<feature type="compositionally biased region" description="Basic and acidic residues" evidence="1">
    <location>
        <begin position="1"/>
        <end position="11"/>
    </location>
</feature>
<comment type="caution">
    <text evidence="2">The sequence shown here is derived from an EMBL/GenBank/DDBJ whole genome shotgun (WGS) entry which is preliminary data.</text>
</comment>
<accession>A0AA39WA36</accession>
<proteinExistence type="predicted"/>
<name>A0AA39WA36_9PEZI</name>
<sequence>MEGKGKNKEEIIPAAEPAQLAVAGPAQPVQPEAANNAPKPQSTPVEPPGWAVRYASMPNPGLHRAATRFYAIIRRFSLWDDTIEDYVIDMTIECAVLNHPVLQVNDNVPLQAKIQQIHLFARHLLDHGITASEVYNIVDHAMMGSAMPDLDFTDRPFRLIVATSGLQEISSSVGSQADPASTCPTLESMPTGILSKFCTFLTWRDMWSLEDNDLLDIHNLRLVSRKVGAVADTEAFKKFAFSVREHSFQRLLQVAQRRGQHITPAATR</sequence>
<feature type="region of interest" description="Disordered" evidence="1">
    <location>
        <begin position="1"/>
        <end position="47"/>
    </location>
</feature>